<accession>A0A3P8PEP9</accession>
<dbReference type="Proteomes" id="UP000265100">
    <property type="component" value="Chromosome 3"/>
</dbReference>
<dbReference type="SMART" id="SM00595">
    <property type="entry name" value="MADF"/>
    <property type="match status" value="1"/>
</dbReference>
<evidence type="ECO:0000259" key="1">
    <source>
        <dbReference type="Pfam" id="PF10545"/>
    </source>
</evidence>
<dbReference type="GO" id="GO:0005667">
    <property type="term" value="C:transcription regulator complex"/>
    <property type="evidence" value="ECO:0007669"/>
    <property type="project" value="TreeGrafter"/>
</dbReference>
<dbReference type="PANTHER" id="PTHR12243:SF48">
    <property type="entry name" value="MADF DOMAIN-CONTAINING PROTEIN"/>
    <property type="match status" value="1"/>
</dbReference>
<feature type="domain" description="MADF" evidence="1">
    <location>
        <begin position="8"/>
        <end position="73"/>
    </location>
</feature>
<dbReference type="InterPro" id="IPR006578">
    <property type="entry name" value="MADF-dom"/>
</dbReference>
<dbReference type="AlphaFoldDB" id="A0A3P8PEP9"/>
<dbReference type="PANTHER" id="PTHR12243">
    <property type="entry name" value="MADF DOMAIN TRANSCRIPTION FACTOR"/>
    <property type="match status" value="1"/>
</dbReference>
<proteinExistence type="predicted"/>
<dbReference type="Bgee" id="ENSACLG00000010568">
    <property type="expression patterns" value="Expressed in ovary"/>
</dbReference>
<evidence type="ECO:0000313" key="3">
    <source>
        <dbReference type="Proteomes" id="UP000265100"/>
    </source>
</evidence>
<reference evidence="2" key="1">
    <citation type="submission" date="2018-05" db="EMBL/GenBank/DDBJ databases">
        <authorList>
            <person name="Datahose"/>
        </authorList>
    </citation>
    <scope>NUCLEOTIDE SEQUENCE</scope>
</reference>
<dbReference type="GO" id="GO:0006357">
    <property type="term" value="P:regulation of transcription by RNA polymerase II"/>
    <property type="evidence" value="ECO:0007669"/>
    <property type="project" value="TreeGrafter"/>
</dbReference>
<keyword evidence="3" id="KW-1185">Reference proteome</keyword>
<name>A0A3P8PEP9_ASTCA</name>
<dbReference type="GO" id="GO:0005634">
    <property type="term" value="C:nucleus"/>
    <property type="evidence" value="ECO:0007669"/>
    <property type="project" value="TreeGrafter"/>
</dbReference>
<dbReference type="InterPro" id="IPR039353">
    <property type="entry name" value="TF_Adf1"/>
</dbReference>
<reference evidence="2" key="3">
    <citation type="submission" date="2025-09" db="UniProtKB">
        <authorList>
            <consortium name="Ensembl"/>
        </authorList>
    </citation>
    <scope>IDENTIFICATION</scope>
</reference>
<sequence length="149" mass="17227">MAAGGEKLISAVANHPELYDATYYFYRDRNKKDLAWRQISEEIGRRWKSLRDTYNKEKRAEKEKRSGLLISLWCFVLCFTGPQRRTTRRRAREGSQDGPSAVELAILECLKRPRPSATEYFLLSLVPALEIFENSTAVLNLETLDPNDQ</sequence>
<protein>
    <recommendedName>
        <fullName evidence="1">MADF domain-containing protein</fullName>
    </recommendedName>
</protein>
<dbReference type="Ensembl" id="ENSACLT00000015867.2">
    <property type="protein sequence ID" value="ENSACLP00000015505.2"/>
    <property type="gene ID" value="ENSACLG00000010568.2"/>
</dbReference>
<organism evidence="2 3">
    <name type="scientific">Astatotilapia calliptera</name>
    <name type="common">Eastern happy</name>
    <name type="synonym">Chromis callipterus</name>
    <dbReference type="NCBI Taxonomy" id="8154"/>
    <lineage>
        <taxon>Eukaryota</taxon>
        <taxon>Metazoa</taxon>
        <taxon>Chordata</taxon>
        <taxon>Craniata</taxon>
        <taxon>Vertebrata</taxon>
        <taxon>Euteleostomi</taxon>
        <taxon>Actinopterygii</taxon>
        <taxon>Neopterygii</taxon>
        <taxon>Teleostei</taxon>
        <taxon>Neoteleostei</taxon>
        <taxon>Acanthomorphata</taxon>
        <taxon>Ovalentaria</taxon>
        <taxon>Cichlomorphae</taxon>
        <taxon>Cichliformes</taxon>
        <taxon>Cichlidae</taxon>
        <taxon>African cichlids</taxon>
        <taxon>Pseudocrenilabrinae</taxon>
        <taxon>Haplochromini</taxon>
        <taxon>Astatotilapia</taxon>
    </lineage>
</organism>
<reference evidence="2" key="2">
    <citation type="submission" date="2025-08" db="UniProtKB">
        <authorList>
            <consortium name="Ensembl"/>
        </authorList>
    </citation>
    <scope>IDENTIFICATION</scope>
</reference>
<dbReference type="Pfam" id="PF10545">
    <property type="entry name" value="MADF_DNA_bdg"/>
    <property type="match status" value="1"/>
</dbReference>
<dbReference type="STRING" id="8154.ENSACLP00000015505"/>
<evidence type="ECO:0000313" key="2">
    <source>
        <dbReference type="Ensembl" id="ENSACLP00000015505.2"/>
    </source>
</evidence>